<dbReference type="InterPro" id="IPR005637">
    <property type="entry name" value="TAP_C_dom"/>
</dbReference>
<dbReference type="PROSITE" id="PS51281">
    <property type="entry name" value="TAP_C"/>
    <property type="match status" value="1"/>
</dbReference>
<dbReference type="InterPro" id="IPR032710">
    <property type="entry name" value="NTF2-like_dom_sf"/>
</dbReference>
<dbReference type="SMART" id="SM00804">
    <property type="entry name" value="TAP_C"/>
    <property type="match status" value="1"/>
</dbReference>
<organism evidence="11 12">
    <name type="scientific">Verruconis gallopava</name>
    <dbReference type="NCBI Taxonomy" id="253628"/>
    <lineage>
        <taxon>Eukaryota</taxon>
        <taxon>Fungi</taxon>
        <taxon>Dikarya</taxon>
        <taxon>Ascomycota</taxon>
        <taxon>Pezizomycotina</taxon>
        <taxon>Dothideomycetes</taxon>
        <taxon>Pleosporomycetidae</taxon>
        <taxon>Venturiales</taxon>
        <taxon>Sympoventuriaceae</taxon>
        <taxon>Verruconis</taxon>
    </lineage>
</organism>
<dbReference type="CDD" id="cd14342">
    <property type="entry name" value="UBA_TAP-C"/>
    <property type="match status" value="1"/>
</dbReference>
<evidence type="ECO:0000313" key="11">
    <source>
        <dbReference type="EMBL" id="KIW07470.1"/>
    </source>
</evidence>
<evidence type="ECO:0000256" key="1">
    <source>
        <dbReference type="ARBA" id="ARBA00004123"/>
    </source>
</evidence>
<evidence type="ECO:0000256" key="6">
    <source>
        <dbReference type="ARBA" id="ARBA00022816"/>
    </source>
</evidence>
<protein>
    <recommendedName>
        <fullName evidence="13">TAP-C domain-containing protein</fullName>
    </recommendedName>
</protein>
<keyword evidence="5" id="KW-0677">Repeat</keyword>
<dbReference type="InterPro" id="IPR009060">
    <property type="entry name" value="UBA-like_sf"/>
</dbReference>
<comment type="similarity">
    <text evidence="2">Belongs to the NXF family.</text>
</comment>
<feature type="compositionally biased region" description="Polar residues" evidence="8">
    <location>
        <begin position="46"/>
        <end position="55"/>
    </location>
</feature>
<keyword evidence="7" id="KW-0539">Nucleus</keyword>
<accession>A0A0D2ALY3</accession>
<dbReference type="GO" id="GO:0016973">
    <property type="term" value="P:poly(A)+ mRNA export from nucleus"/>
    <property type="evidence" value="ECO:0007669"/>
    <property type="project" value="TreeGrafter"/>
</dbReference>
<feature type="compositionally biased region" description="Basic and acidic residues" evidence="8">
    <location>
        <begin position="21"/>
        <end position="42"/>
    </location>
</feature>
<feature type="domain" description="TAP-C" evidence="10">
    <location>
        <begin position="545"/>
        <end position="597"/>
    </location>
</feature>
<dbReference type="InterPro" id="IPR032675">
    <property type="entry name" value="LRR_dom_sf"/>
</dbReference>
<keyword evidence="12" id="KW-1185">Reference proteome</keyword>
<dbReference type="PANTHER" id="PTHR10662:SF22">
    <property type="entry name" value="NUCLEAR RNA EXPORT FACTOR 1"/>
    <property type="match status" value="1"/>
</dbReference>
<evidence type="ECO:0000256" key="4">
    <source>
        <dbReference type="ARBA" id="ARBA00022614"/>
    </source>
</evidence>
<gene>
    <name evidence="11" type="ORF">PV09_01438</name>
</gene>
<evidence type="ECO:0000256" key="7">
    <source>
        <dbReference type="ARBA" id="ARBA00023242"/>
    </source>
</evidence>
<feature type="domain" description="NTF2" evidence="9">
    <location>
        <begin position="352"/>
        <end position="522"/>
    </location>
</feature>
<dbReference type="SUPFAM" id="SSF52058">
    <property type="entry name" value="L domain-like"/>
    <property type="match status" value="1"/>
</dbReference>
<dbReference type="EMBL" id="KN847532">
    <property type="protein sequence ID" value="KIW07470.1"/>
    <property type="molecule type" value="Genomic_DNA"/>
</dbReference>
<dbReference type="OrthoDB" id="25872at2759"/>
<dbReference type="SUPFAM" id="SSF54427">
    <property type="entry name" value="NTF2-like"/>
    <property type="match status" value="1"/>
</dbReference>
<dbReference type="SUPFAM" id="SSF46934">
    <property type="entry name" value="UBA-like"/>
    <property type="match status" value="1"/>
</dbReference>
<dbReference type="InterPro" id="IPR001611">
    <property type="entry name" value="Leu-rich_rpt"/>
</dbReference>
<evidence type="ECO:0000313" key="12">
    <source>
        <dbReference type="Proteomes" id="UP000053259"/>
    </source>
</evidence>
<dbReference type="GO" id="GO:0003723">
    <property type="term" value="F:RNA binding"/>
    <property type="evidence" value="ECO:0007669"/>
    <property type="project" value="TreeGrafter"/>
</dbReference>
<dbReference type="FunFam" id="3.10.450.50:FF:000013">
    <property type="entry name" value="mRNA export factor mex67"/>
    <property type="match status" value="1"/>
</dbReference>
<dbReference type="RefSeq" id="XP_016217339.1">
    <property type="nucleotide sequence ID" value="XM_016354327.1"/>
</dbReference>
<evidence type="ECO:0000256" key="3">
    <source>
        <dbReference type="ARBA" id="ARBA00022448"/>
    </source>
</evidence>
<keyword evidence="6" id="KW-0509">mRNA transport</keyword>
<dbReference type="Pfam" id="PF24048">
    <property type="entry name" value="LRR_NXF1-5"/>
    <property type="match status" value="1"/>
</dbReference>
<dbReference type="STRING" id="253628.A0A0D2ALY3"/>
<dbReference type="Gene3D" id="3.80.10.10">
    <property type="entry name" value="Ribonuclease Inhibitor"/>
    <property type="match status" value="1"/>
</dbReference>
<dbReference type="InParanoid" id="A0A0D2ALY3"/>
<evidence type="ECO:0000256" key="5">
    <source>
        <dbReference type="ARBA" id="ARBA00022737"/>
    </source>
</evidence>
<sequence>MAVPTNRRPQRGPAKGPANNRNRDAKKDILSKTREVAMRDARPASAPTSSSVQLHVTGWRSSKAASNNDGGVSALTSFLERRAGISSKKHNKGKGITKQHAVRIRKTTVDGDTLIINISSDDVRSFLSINGYEFAGANLKITLADAQAGGRSSFSFNKSNNSGPDLGDASQVRQIFKGVLARRYSVDNKVLDLSSLGSDPDLNKIGVMEITPKTFQVLMKICDDVFTTAKAKEDGVVSVSLANNKLKDVSMVTYLASTFPALKNLDLHNNSISEMRDLQRWRHKFRQLEHIILTNNPIEQEVPDFKVQLIKWYPKLHSIDLLQIPAAELEAIRAKKGPPKVQPGRFDDQGGIGEQFLKTFFAGYDNDRNGLAQYYYDENSTFQVQVNTRALKDPSQPKPQGNEWTHYIKHSRNLLKLDHLNARARRSYRGPGDIAKVFAELPATRHPDFASSPEKWLLECRPQPGLPDPTGAAPGGVNGLVITAHGEFEEPQNNKLRSFDRTFVLGPGGPNGVRVISDSLTVRAYGGYEAYQPEPQDSAPMNEAQEKEMMALEVSKATGMNMQYSVMCLEQVGWSYQDALAAFASHKDAIPAEAYIQ</sequence>
<dbReference type="GeneID" id="27309411"/>
<evidence type="ECO:0000256" key="2">
    <source>
        <dbReference type="ARBA" id="ARBA00009285"/>
    </source>
</evidence>
<dbReference type="Pfam" id="PF22602">
    <property type="entry name" value="NXF_NTF2"/>
    <property type="match status" value="1"/>
</dbReference>
<dbReference type="Proteomes" id="UP000053259">
    <property type="component" value="Unassembled WGS sequence"/>
</dbReference>
<dbReference type="Pfam" id="PF03943">
    <property type="entry name" value="TAP_C"/>
    <property type="match status" value="1"/>
</dbReference>
<comment type="subcellular location">
    <subcellularLocation>
        <location evidence="1">Nucleus</location>
    </subcellularLocation>
</comment>
<evidence type="ECO:0000256" key="8">
    <source>
        <dbReference type="SAM" id="MobiDB-lite"/>
    </source>
</evidence>
<dbReference type="Pfam" id="PF18444">
    <property type="entry name" value="RRM_9"/>
    <property type="match status" value="1"/>
</dbReference>
<dbReference type="InterPro" id="IPR018222">
    <property type="entry name" value="Nuclear_transport_factor_2_euk"/>
</dbReference>
<dbReference type="PROSITE" id="PS51450">
    <property type="entry name" value="LRR"/>
    <property type="match status" value="1"/>
</dbReference>
<name>A0A0D2ALY3_9PEZI</name>
<dbReference type="FunCoup" id="A0A0D2ALY3">
    <property type="interactions" value="485"/>
</dbReference>
<reference evidence="11 12" key="1">
    <citation type="submission" date="2015-01" db="EMBL/GenBank/DDBJ databases">
        <title>The Genome Sequence of Ochroconis gallopava CBS43764.</title>
        <authorList>
            <consortium name="The Broad Institute Genomics Platform"/>
            <person name="Cuomo C."/>
            <person name="de Hoog S."/>
            <person name="Gorbushina A."/>
            <person name="Stielow B."/>
            <person name="Teixiera M."/>
            <person name="Abouelleil A."/>
            <person name="Chapman S.B."/>
            <person name="Priest M."/>
            <person name="Young S.K."/>
            <person name="Wortman J."/>
            <person name="Nusbaum C."/>
            <person name="Birren B."/>
        </authorList>
    </citation>
    <scope>NUCLEOTIDE SEQUENCE [LARGE SCALE GENOMIC DNA]</scope>
    <source>
        <strain evidence="11 12">CBS 43764</strain>
    </source>
</reference>
<evidence type="ECO:0000259" key="10">
    <source>
        <dbReference type="PROSITE" id="PS51281"/>
    </source>
</evidence>
<dbReference type="Gene3D" id="1.10.8.10">
    <property type="entry name" value="DNA helicase RuvA subunit, C-terminal domain"/>
    <property type="match status" value="1"/>
</dbReference>
<dbReference type="PANTHER" id="PTHR10662">
    <property type="entry name" value="NUCLEAR RNA EXPORT FACTOR"/>
    <property type="match status" value="1"/>
</dbReference>
<keyword evidence="4" id="KW-0433">Leucine-rich repeat</keyword>
<dbReference type="GO" id="GO:0005634">
    <property type="term" value="C:nucleus"/>
    <property type="evidence" value="ECO:0007669"/>
    <property type="project" value="UniProtKB-SubCell"/>
</dbReference>
<dbReference type="HOGENOM" id="CLU_024991_1_0_1"/>
<dbReference type="InterPro" id="IPR040736">
    <property type="entry name" value="Mex67_RRM"/>
</dbReference>
<proteinExistence type="inferred from homology"/>
<evidence type="ECO:0008006" key="13">
    <source>
        <dbReference type="Google" id="ProtNLM"/>
    </source>
</evidence>
<keyword evidence="3" id="KW-0813">Transport</keyword>
<dbReference type="AlphaFoldDB" id="A0A0D2ALY3"/>
<dbReference type="InterPro" id="IPR002075">
    <property type="entry name" value="NTF2_dom"/>
</dbReference>
<dbReference type="InterPro" id="IPR057125">
    <property type="entry name" value="NXF1/2/3/5-like_LRR"/>
</dbReference>
<dbReference type="PROSITE" id="PS50177">
    <property type="entry name" value="NTF2_DOMAIN"/>
    <property type="match status" value="1"/>
</dbReference>
<dbReference type="InterPro" id="IPR030217">
    <property type="entry name" value="NXF_fam"/>
</dbReference>
<dbReference type="VEuPathDB" id="FungiDB:PV09_01438"/>
<evidence type="ECO:0000259" key="9">
    <source>
        <dbReference type="PROSITE" id="PS50177"/>
    </source>
</evidence>
<dbReference type="Gene3D" id="3.10.450.50">
    <property type="match status" value="1"/>
</dbReference>
<feature type="region of interest" description="Disordered" evidence="8">
    <location>
        <begin position="1"/>
        <end position="55"/>
    </location>
</feature>